<comment type="caution">
    <text evidence="5">The sequence shown here is derived from an EMBL/GenBank/DDBJ whole genome shotgun (WGS) entry which is preliminary data.</text>
</comment>
<feature type="domain" description="Peptidase M16 N-terminal" evidence="3">
    <location>
        <begin position="15"/>
        <end position="160"/>
    </location>
</feature>
<dbReference type="GO" id="GO:0006508">
    <property type="term" value="P:proteolysis"/>
    <property type="evidence" value="ECO:0007669"/>
    <property type="project" value="InterPro"/>
</dbReference>
<feature type="domain" description="Peptidase M16 C-terminal" evidence="4">
    <location>
        <begin position="169"/>
        <end position="343"/>
    </location>
</feature>
<dbReference type="AlphaFoldDB" id="A0A1F4PMX9"/>
<evidence type="ECO:0000259" key="3">
    <source>
        <dbReference type="Pfam" id="PF00675"/>
    </source>
</evidence>
<dbReference type="InterPro" id="IPR007863">
    <property type="entry name" value="Peptidase_M16_C"/>
</dbReference>
<dbReference type="GO" id="GO:0046872">
    <property type="term" value="F:metal ion binding"/>
    <property type="evidence" value="ECO:0007669"/>
    <property type="project" value="InterPro"/>
</dbReference>
<dbReference type="PANTHER" id="PTHR11851:SF49">
    <property type="entry name" value="MITOCHONDRIAL-PROCESSING PEPTIDASE SUBUNIT ALPHA"/>
    <property type="match status" value="1"/>
</dbReference>
<evidence type="ECO:0000256" key="2">
    <source>
        <dbReference type="RuleBase" id="RU004447"/>
    </source>
</evidence>
<evidence type="ECO:0000313" key="5">
    <source>
        <dbReference type="EMBL" id="OGB85037.1"/>
    </source>
</evidence>
<dbReference type="Gene3D" id="3.30.830.10">
    <property type="entry name" value="Metalloenzyme, LuxS/M16 peptidase-like"/>
    <property type="match status" value="2"/>
</dbReference>
<dbReference type="Pfam" id="PF05193">
    <property type="entry name" value="Peptidase_M16_C"/>
    <property type="match status" value="1"/>
</dbReference>
<reference evidence="5 6" key="1">
    <citation type="journal article" date="2016" name="Nat. Commun.">
        <title>Thousands of microbial genomes shed light on interconnected biogeochemical processes in an aquifer system.</title>
        <authorList>
            <person name="Anantharaman K."/>
            <person name="Brown C.T."/>
            <person name="Hug L.A."/>
            <person name="Sharon I."/>
            <person name="Castelle C.J."/>
            <person name="Probst A.J."/>
            <person name="Thomas B.C."/>
            <person name="Singh A."/>
            <person name="Wilkins M.J."/>
            <person name="Karaoz U."/>
            <person name="Brodie E.L."/>
            <person name="Williams K.H."/>
            <person name="Hubbard S.S."/>
            <person name="Banfield J.F."/>
        </authorList>
    </citation>
    <scope>NUCLEOTIDE SEQUENCE [LARGE SCALE GENOMIC DNA]</scope>
</reference>
<evidence type="ECO:0000256" key="1">
    <source>
        <dbReference type="ARBA" id="ARBA00007261"/>
    </source>
</evidence>
<dbReference type="InterPro" id="IPR011765">
    <property type="entry name" value="Pept_M16_N"/>
</dbReference>
<dbReference type="PROSITE" id="PS00143">
    <property type="entry name" value="INSULINASE"/>
    <property type="match status" value="1"/>
</dbReference>
<dbReference type="InterPro" id="IPR050361">
    <property type="entry name" value="MPP/UQCRC_Complex"/>
</dbReference>
<dbReference type="SUPFAM" id="SSF63411">
    <property type="entry name" value="LuxS/MPP-like metallohydrolase"/>
    <property type="match status" value="2"/>
</dbReference>
<dbReference type="EMBL" id="METE01000011">
    <property type="protein sequence ID" value="OGB85037.1"/>
    <property type="molecule type" value="Genomic_DNA"/>
</dbReference>
<dbReference type="InterPro" id="IPR001431">
    <property type="entry name" value="Pept_M16_Zn_BS"/>
</dbReference>
<dbReference type="InterPro" id="IPR011249">
    <property type="entry name" value="Metalloenz_LuxS/M16"/>
</dbReference>
<evidence type="ECO:0008006" key="7">
    <source>
        <dbReference type="Google" id="ProtNLM"/>
    </source>
</evidence>
<dbReference type="Proteomes" id="UP000179010">
    <property type="component" value="Unassembled WGS sequence"/>
</dbReference>
<comment type="similarity">
    <text evidence="1 2">Belongs to the peptidase M16 family.</text>
</comment>
<evidence type="ECO:0000313" key="6">
    <source>
        <dbReference type="Proteomes" id="UP000179010"/>
    </source>
</evidence>
<proteinExistence type="inferred from homology"/>
<evidence type="ECO:0000259" key="4">
    <source>
        <dbReference type="Pfam" id="PF05193"/>
    </source>
</evidence>
<dbReference type="PANTHER" id="PTHR11851">
    <property type="entry name" value="METALLOPROTEASE"/>
    <property type="match status" value="1"/>
</dbReference>
<name>A0A1F4PMX9_UNCK3</name>
<dbReference type="GO" id="GO:0004222">
    <property type="term" value="F:metalloendopeptidase activity"/>
    <property type="evidence" value="ECO:0007669"/>
    <property type="project" value="InterPro"/>
</dbReference>
<protein>
    <recommendedName>
        <fullName evidence="7">Peptidase M16</fullName>
    </recommendedName>
</protein>
<organism evidence="5 6">
    <name type="scientific">candidate division Kazan bacterium RIFCSPLOWO2_01_FULL_48_13</name>
    <dbReference type="NCBI Taxonomy" id="1798539"/>
    <lineage>
        <taxon>Bacteria</taxon>
        <taxon>Bacteria division Kazan-3B-28</taxon>
    </lineage>
</organism>
<sequence>MLSIKKTTLPNRVRIVTIPMRSTEAITVMVMVRAGSRHETKSINGISHFLEHLFFKGGKRYPDPHSVAEAIDSIGGVFNAFTDNEFVGYYVKVAKEHINTAFDVISDMLINAKFDKDGLERERGVILEEYKMLHDDPKLLVGDAFERLIFGDQPLGWSVIGLPEVIKKVKRSDFVNYKNKLYTASNIVVAVAGNTNLSKVTKLTRQYLPFPKSTKPNRPLPYRPGRKAIRLNIVNKKTEQAHIALGVPTFGSRHRDKYAAKVLSAILGGGMSSRLFMSVRERHGLAYYVYSNDTHYVDAGYLAVHAGVDKDRIDLAIKTILEEFTKITRELVSQKELTKAKEYLIGHFVLAMEDSDAVAMRLGLQELLGNPIETVAYIKQQIKAVTAEQVRSLARRIFTADVLTLLVIGPYTRQKQFSDLLKQYQA</sequence>
<accession>A0A1F4PMX9</accession>
<gene>
    <name evidence="5" type="ORF">A2994_00265</name>
</gene>
<dbReference type="Pfam" id="PF00675">
    <property type="entry name" value="Peptidase_M16"/>
    <property type="match status" value="1"/>
</dbReference>
<dbReference type="STRING" id="1798539.A2994_00265"/>